<dbReference type="AlphaFoldDB" id="A0A2S9MJT5"/>
<feature type="compositionally biased region" description="Basic and acidic residues" evidence="1">
    <location>
        <begin position="1"/>
        <end position="12"/>
    </location>
</feature>
<protein>
    <submittedName>
        <fullName evidence="2">Uncharacterized protein</fullName>
    </submittedName>
</protein>
<proteinExistence type="predicted"/>
<evidence type="ECO:0000313" key="2">
    <source>
        <dbReference type="EMBL" id="PRF58816.1"/>
    </source>
</evidence>
<organism evidence="2 3">
    <name type="scientific">Burkholderia multivorans</name>
    <dbReference type="NCBI Taxonomy" id="87883"/>
    <lineage>
        <taxon>Bacteria</taxon>
        <taxon>Pseudomonadati</taxon>
        <taxon>Pseudomonadota</taxon>
        <taxon>Betaproteobacteria</taxon>
        <taxon>Burkholderiales</taxon>
        <taxon>Burkholderiaceae</taxon>
        <taxon>Burkholderia</taxon>
        <taxon>Burkholderia cepacia complex</taxon>
    </lineage>
</organism>
<evidence type="ECO:0000313" key="3">
    <source>
        <dbReference type="Proteomes" id="UP000238982"/>
    </source>
</evidence>
<evidence type="ECO:0000256" key="1">
    <source>
        <dbReference type="SAM" id="MobiDB-lite"/>
    </source>
</evidence>
<feature type="region of interest" description="Disordered" evidence="1">
    <location>
        <begin position="1"/>
        <end position="43"/>
    </location>
</feature>
<comment type="caution">
    <text evidence="2">The sequence shown here is derived from an EMBL/GenBank/DDBJ whole genome shotgun (WGS) entry which is preliminary data.</text>
</comment>
<name>A0A2S9MJT5_9BURK</name>
<dbReference type="EMBL" id="PVGH01000075">
    <property type="protein sequence ID" value="PRF58816.1"/>
    <property type="molecule type" value="Genomic_DNA"/>
</dbReference>
<accession>A0A2S9MJT5</accession>
<gene>
    <name evidence="2" type="ORF">C6Q15_18550</name>
</gene>
<dbReference type="Proteomes" id="UP000238982">
    <property type="component" value="Unassembled WGS sequence"/>
</dbReference>
<reference evidence="2 3" key="1">
    <citation type="submission" date="2018-03" db="EMBL/GenBank/DDBJ databases">
        <authorList>
            <person name="Keele B.F."/>
        </authorList>
    </citation>
    <scope>NUCLEOTIDE SEQUENCE [LARGE SCALE GENOMIC DNA]</scope>
    <source>
        <strain evidence="2 3">AU19729</strain>
    </source>
</reference>
<sequence length="77" mass="8406">MRAAGRRERRDAGGPIAARASRRRREETEPSSGARADEAPSAITDTVRATFDACEDLRLETIMSTLAPLPARLRARA</sequence>